<sequence length="110" mass="12347">MRTKGRLAADSRKAGRPAGCWHQGRSGGLFFLVVDSELRDRQGRGRGYPPMRGDGGRAKSAARYEYVRSPSAFKNKIYPSAPCHGTNFHVKYKKTRGCIANMRQRYISPL</sequence>
<name>A0A8S5RUY0_9CAUD</name>
<reference evidence="1" key="1">
    <citation type="journal article" date="2021" name="Proc. Natl. Acad. Sci. U.S.A.">
        <title>A Catalog of Tens of Thousands of Viruses from Human Metagenomes Reveals Hidden Associations with Chronic Diseases.</title>
        <authorList>
            <person name="Tisza M.J."/>
            <person name="Buck C.B."/>
        </authorList>
    </citation>
    <scope>NUCLEOTIDE SEQUENCE</scope>
    <source>
        <strain evidence="1">CtphE103</strain>
    </source>
</reference>
<proteinExistence type="predicted"/>
<evidence type="ECO:0000313" key="1">
    <source>
        <dbReference type="EMBL" id="DAF32270.1"/>
    </source>
</evidence>
<protein>
    <submittedName>
        <fullName evidence="1">Uncharacterized protein</fullName>
    </submittedName>
</protein>
<accession>A0A8S5RUY0</accession>
<dbReference type="EMBL" id="BK056595">
    <property type="protein sequence ID" value="DAF32270.1"/>
    <property type="molecule type" value="Genomic_DNA"/>
</dbReference>
<organism evidence="1">
    <name type="scientific">Ackermannviridae sp</name>
    <dbReference type="NCBI Taxonomy" id="2831612"/>
    <lineage>
        <taxon>Viruses</taxon>
        <taxon>Duplodnaviria</taxon>
        <taxon>Heunggongvirae</taxon>
        <taxon>Uroviricota</taxon>
        <taxon>Caudoviricetes</taxon>
        <taxon>Pantevenvirales</taxon>
        <taxon>Ackermannviridae</taxon>
    </lineage>
</organism>